<dbReference type="InterPro" id="IPR012332">
    <property type="entry name" value="Autotransporter_pectin_lyase_C"/>
</dbReference>
<accession>A0A6C0DZ73</accession>
<sequence>MSYTPSYPAELRLKAAETEEYAYMTFVDGKFDISTHTGMSGDGPYNDYASMTINGRTLDIAVNLEPYEKLIQVTNGNYTGVGNAPLDISSSALGINVALTANSTSALNGNVTVGNNASLTLDSGSNATFNGSLSIVGAGDLSVDSGNVTLATGDVNVDAGDVNVTAGDVNVTAGAVTVSAGHVNVTLGDVNVTAGDVIVADEDDEAGLKNIVAWLRNTFGLAKGIFASPE</sequence>
<reference evidence="1" key="1">
    <citation type="journal article" date="2020" name="Nature">
        <title>Giant virus diversity and host interactions through global metagenomics.</title>
        <authorList>
            <person name="Schulz F."/>
            <person name="Roux S."/>
            <person name="Paez-Espino D."/>
            <person name="Jungbluth S."/>
            <person name="Walsh D.A."/>
            <person name="Denef V.J."/>
            <person name="McMahon K.D."/>
            <person name="Konstantinidis K.T."/>
            <person name="Eloe-Fadrosh E.A."/>
            <person name="Kyrpides N.C."/>
            <person name="Woyke T."/>
        </authorList>
    </citation>
    <scope>NUCLEOTIDE SEQUENCE</scope>
    <source>
        <strain evidence="1">GVMAG-M-3300023179-103</strain>
    </source>
</reference>
<protein>
    <submittedName>
        <fullName evidence="1">Uncharacterized protein</fullName>
    </submittedName>
</protein>
<dbReference type="EMBL" id="MN739695">
    <property type="protein sequence ID" value="QHT21613.1"/>
    <property type="molecule type" value="Genomic_DNA"/>
</dbReference>
<proteinExistence type="predicted"/>
<dbReference type="AlphaFoldDB" id="A0A6C0DZ73"/>
<evidence type="ECO:0000313" key="1">
    <source>
        <dbReference type="EMBL" id="QHT21613.1"/>
    </source>
</evidence>
<organism evidence="1">
    <name type="scientific">viral metagenome</name>
    <dbReference type="NCBI Taxonomy" id="1070528"/>
    <lineage>
        <taxon>unclassified sequences</taxon>
        <taxon>metagenomes</taxon>
        <taxon>organismal metagenomes</taxon>
    </lineage>
</organism>
<dbReference type="Gene3D" id="2.160.20.20">
    <property type="match status" value="1"/>
</dbReference>
<name>A0A6C0DZ73_9ZZZZ</name>